<dbReference type="RefSeq" id="WP_091267622.1">
    <property type="nucleotide sequence ID" value="NZ_FMCS01000008.1"/>
</dbReference>
<gene>
    <name evidence="3" type="ORF">GA0070214_108130</name>
</gene>
<feature type="transmembrane region" description="Helical" evidence="2">
    <location>
        <begin position="314"/>
        <end position="334"/>
    </location>
</feature>
<feature type="compositionally biased region" description="Basic and acidic residues" evidence="1">
    <location>
        <begin position="393"/>
        <end position="409"/>
    </location>
</feature>
<evidence type="ECO:0000313" key="3">
    <source>
        <dbReference type="EMBL" id="SCF19317.1"/>
    </source>
</evidence>
<dbReference type="Proteomes" id="UP000199629">
    <property type="component" value="Unassembled WGS sequence"/>
</dbReference>
<keyword evidence="2" id="KW-0812">Transmembrane</keyword>
<feature type="transmembrane region" description="Helical" evidence="2">
    <location>
        <begin position="291"/>
        <end position="308"/>
    </location>
</feature>
<organism evidence="3 4">
    <name type="scientific">Micromonospora chaiyaphumensis</name>
    <dbReference type="NCBI Taxonomy" id="307119"/>
    <lineage>
        <taxon>Bacteria</taxon>
        <taxon>Bacillati</taxon>
        <taxon>Actinomycetota</taxon>
        <taxon>Actinomycetes</taxon>
        <taxon>Micromonosporales</taxon>
        <taxon>Micromonosporaceae</taxon>
        <taxon>Micromonospora</taxon>
    </lineage>
</organism>
<feature type="region of interest" description="Disordered" evidence="1">
    <location>
        <begin position="340"/>
        <end position="409"/>
    </location>
</feature>
<evidence type="ECO:0000256" key="1">
    <source>
        <dbReference type="SAM" id="MobiDB-lite"/>
    </source>
</evidence>
<keyword evidence="4" id="KW-1185">Reference proteome</keyword>
<feature type="transmembrane region" description="Helical" evidence="2">
    <location>
        <begin position="74"/>
        <end position="93"/>
    </location>
</feature>
<evidence type="ECO:0000313" key="4">
    <source>
        <dbReference type="Proteomes" id="UP000199629"/>
    </source>
</evidence>
<feature type="transmembrane region" description="Helical" evidence="2">
    <location>
        <begin position="128"/>
        <end position="150"/>
    </location>
</feature>
<dbReference type="EMBL" id="FMCS01000008">
    <property type="protein sequence ID" value="SCF19317.1"/>
    <property type="molecule type" value="Genomic_DNA"/>
</dbReference>
<feature type="transmembrane region" description="Helical" evidence="2">
    <location>
        <begin position="186"/>
        <end position="206"/>
    </location>
</feature>
<dbReference type="AlphaFoldDB" id="A0A1C4YF06"/>
<feature type="transmembrane region" description="Helical" evidence="2">
    <location>
        <begin position="40"/>
        <end position="62"/>
    </location>
</feature>
<protein>
    <submittedName>
        <fullName evidence="3">Monosaccharide ABC transporter membrane protein, CUT2 family</fullName>
    </submittedName>
</protein>
<sequence>MAYDETGRNAPVETSSGVPAAVLENVFDDPSHGEPGRDRIAVHVVWEFLLLLGLAALTWLLWREDADALRGGALKTLLVDVAGLGLLTLAAGLSLRAAAVNLAIGPVALAAALHFAEQGDRGVREALLPALVVATVGGLALALAVVVLHVPGWAASLAGAAGVIVYIERRTTPVVVQGGYDPRRTALYLFVGFAAVAVLGGLFGAIKPVRRLVGRFRPVNDPARRRGAVAATVAALALVASTVLAVLGGVLIAANGDGPVTPATGLDWSVLAIGAVMLGGTSAYGRRGGIFGTLLAVCTVAVFLAWAVAQDWSFSRWAVGGATLGAGLLVTRLVETFGRPRPAAPNPVPAGPTGPGGDGAISTGWALTPPPDPADAWPSVLPVRTTDTVDSWESPRWESEPRRWDAGDR</sequence>
<keyword evidence="2" id="KW-0472">Membrane</keyword>
<proteinExistence type="predicted"/>
<feature type="transmembrane region" description="Helical" evidence="2">
    <location>
        <begin position="266"/>
        <end position="284"/>
    </location>
</feature>
<evidence type="ECO:0000256" key="2">
    <source>
        <dbReference type="SAM" id="Phobius"/>
    </source>
</evidence>
<reference evidence="4" key="1">
    <citation type="submission" date="2016-06" db="EMBL/GenBank/DDBJ databases">
        <authorList>
            <person name="Varghese N."/>
            <person name="Submissions Spin"/>
        </authorList>
    </citation>
    <scope>NUCLEOTIDE SEQUENCE [LARGE SCALE GENOMIC DNA]</scope>
    <source>
        <strain evidence="4">DSM 45246</strain>
    </source>
</reference>
<feature type="transmembrane region" description="Helical" evidence="2">
    <location>
        <begin position="227"/>
        <end position="254"/>
    </location>
</feature>
<keyword evidence="2" id="KW-1133">Transmembrane helix</keyword>
<accession>A0A1C4YF06</accession>
<feature type="transmembrane region" description="Helical" evidence="2">
    <location>
        <begin position="99"/>
        <end position="116"/>
    </location>
</feature>
<name>A0A1C4YF06_9ACTN</name>
<feature type="compositionally biased region" description="Pro residues" evidence="1">
    <location>
        <begin position="342"/>
        <end position="352"/>
    </location>
</feature>